<sequence>MRAFLARLIQPSREARRLRQENGQLGRELANLRLELVLVRRRMTLMEQPRDACGRFQAKTGAETDMVRAR</sequence>
<gene>
    <name evidence="2" type="ORF">HLH25_08135</name>
    <name evidence="1" type="ORF">HLH26_07155</name>
</gene>
<proteinExistence type="predicted"/>
<dbReference type="EMBL" id="JABEQO010000007">
    <property type="protein sequence ID" value="MBB2164321.1"/>
    <property type="molecule type" value="Genomic_DNA"/>
</dbReference>
<dbReference type="AlphaFoldDB" id="A0A7W4NS66"/>
<comment type="caution">
    <text evidence="1">The sequence shown here is derived from an EMBL/GenBank/DDBJ whole genome shotgun (WGS) entry which is preliminary data.</text>
</comment>
<organism evidence="1 4">
    <name type="scientific">Gluconacetobacter dulcium</name>
    <dbReference type="NCBI Taxonomy" id="2729096"/>
    <lineage>
        <taxon>Bacteria</taxon>
        <taxon>Pseudomonadati</taxon>
        <taxon>Pseudomonadota</taxon>
        <taxon>Alphaproteobacteria</taxon>
        <taxon>Acetobacterales</taxon>
        <taxon>Acetobacteraceae</taxon>
        <taxon>Gluconacetobacter</taxon>
    </lineage>
</organism>
<evidence type="ECO:0000313" key="1">
    <source>
        <dbReference type="EMBL" id="MBB2164321.1"/>
    </source>
</evidence>
<protein>
    <recommendedName>
        <fullName evidence="5">Transposase</fullName>
    </recommendedName>
</protein>
<dbReference type="RefSeq" id="WP_182973568.1">
    <property type="nucleotide sequence ID" value="NZ_JABEQN010000007.1"/>
</dbReference>
<dbReference type="EMBL" id="JABEQN010000007">
    <property type="protein sequence ID" value="MBB2193609.1"/>
    <property type="molecule type" value="Genomic_DNA"/>
</dbReference>
<evidence type="ECO:0000313" key="3">
    <source>
        <dbReference type="Proteomes" id="UP000540490"/>
    </source>
</evidence>
<evidence type="ECO:0000313" key="4">
    <source>
        <dbReference type="Proteomes" id="UP000561077"/>
    </source>
</evidence>
<name>A0A7W4NS66_9PROT</name>
<evidence type="ECO:0000313" key="2">
    <source>
        <dbReference type="EMBL" id="MBB2193609.1"/>
    </source>
</evidence>
<evidence type="ECO:0008006" key="5">
    <source>
        <dbReference type="Google" id="ProtNLM"/>
    </source>
</evidence>
<accession>A0A7W4NS66</accession>
<dbReference type="Proteomes" id="UP000561077">
    <property type="component" value="Unassembled WGS sequence"/>
</dbReference>
<dbReference type="Proteomes" id="UP000540490">
    <property type="component" value="Unassembled WGS sequence"/>
</dbReference>
<reference evidence="3 4" key="1">
    <citation type="submission" date="2020-04" db="EMBL/GenBank/DDBJ databases">
        <title>Description of novel Gluconacetobacter.</title>
        <authorList>
            <person name="Sombolestani A."/>
        </authorList>
    </citation>
    <scope>NUCLEOTIDE SEQUENCE [LARGE SCALE GENOMIC DNA]</scope>
    <source>
        <strain evidence="2 3">LMG 1728</strain>
        <strain evidence="1 4">LMG 1731</strain>
    </source>
</reference>
<keyword evidence="3" id="KW-1185">Reference proteome</keyword>